<dbReference type="Gene3D" id="3.40.50.2000">
    <property type="entry name" value="Glycogen Phosphorylase B"/>
    <property type="match status" value="2"/>
</dbReference>
<keyword evidence="1 3" id="KW-0808">Transferase</keyword>
<gene>
    <name evidence="3" type="primary">cotSA</name>
    <name evidence="3" type="ORF">ERS852568_01396</name>
</gene>
<dbReference type="SUPFAM" id="SSF53756">
    <property type="entry name" value="UDP-Glycosyltransferase/glycogen phosphorylase"/>
    <property type="match status" value="1"/>
</dbReference>
<sequence length="390" mass="45582">MKILFITPGKLPVPAVKGGAVENLIQLLLESNELIDNNEISVISSYDYKANQVSKNYNDINFFYVNTQSILYKIKRGIRYLINRLPKVYVGNEYIYKVNKFLKKNNLKYDMIIIENSPEYILKIKHKFSNKVILHTHNDFINKNTDQALKILHQYDGVFSLSEYISNRVREIDSNYNKVYTLYNGIDTKKFCKKECNINYYKNKFNISNKDFVYIYTGRITPEKGVKELIIAFKEVYGNNKFFKLIICGDFNKINNKNRKYIKDLKKMVENNQNIICTGYIEYDSLSELYNIANVGVIPSIWEEPFALTVIENMSCGNPVIVSKSGGMVELVTKNEGIIVDKNNDFIKNLKQALLEIENKKYNTEEIIKHAQKFSKENYQNNFIKYIKEV</sequence>
<dbReference type="AlphaFoldDB" id="A0A174SR05"/>
<dbReference type="Pfam" id="PF00534">
    <property type="entry name" value="Glycos_transf_1"/>
    <property type="match status" value="1"/>
</dbReference>
<organism evidence="3 4">
    <name type="scientific">Clostridium baratii</name>
    <dbReference type="NCBI Taxonomy" id="1561"/>
    <lineage>
        <taxon>Bacteria</taxon>
        <taxon>Bacillati</taxon>
        <taxon>Bacillota</taxon>
        <taxon>Clostridia</taxon>
        <taxon>Eubacteriales</taxon>
        <taxon>Clostridiaceae</taxon>
        <taxon>Clostridium</taxon>
    </lineage>
</organism>
<evidence type="ECO:0000259" key="2">
    <source>
        <dbReference type="Pfam" id="PF00534"/>
    </source>
</evidence>
<name>A0A174SR05_9CLOT</name>
<dbReference type="PANTHER" id="PTHR46401">
    <property type="entry name" value="GLYCOSYLTRANSFERASE WBBK-RELATED"/>
    <property type="match status" value="1"/>
</dbReference>
<feature type="domain" description="Glycosyl transferase family 1" evidence="2">
    <location>
        <begin position="201"/>
        <end position="373"/>
    </location>
</feature>
<dbReference type="EC" id="2.4.-.-" evidence="3"/>
<evidence type="ECO:0000313" key="3">
    <source>
        <dbReference type="EMBL" id="CUP97570.1"/>
    </source>
</evidence>
<accession>A0A174SR05</accession>
<dbReference type="InterPro" id="IPR001296">
    <property type="entry name" value="Glyco_trans_1"/>
</dbReference>
<protein>
    <submittedName>
        <fullName evidence="3">Group 1 glycosyl transferase</fullName>
        <ecNumber evidence="3">2.4.-.-</ecNumber>
    </submittedName>
</protein>
<dbReference type="GO" id="GO:0016757">
    <property type="term" value="F:glycosyltransferase activity"/>
    <property type="evidence" value="ECO:0007669"/>
    <property type="project" value="UniProtKB-KW"/>
</dbReference>
<dbReference type="PANTHER" id="PTHR46401:SF2">
    <property type="entry name" value="GLYCOSYLTRANSFERASE WBBK-RELATED"/>
    <property type="match status" value="1"/>
</dbReference>
<dbReference type="RefSeq" id="WP_055207366.1">
    <property type="nucleotide sequence ID" value="NZ_CZBO01000002.1"/>
</dbReference>
<dbReference type="EMBL" id="CZBO01000002">
    <property type="protein sequence ID" value="CUP97570.1"/>
    <property type="molecule type" value="Genomic_DNA"/>
</dbReference>
<reference evidence="3 4" key="1">
    <citation type="submission" date="2015-09" db="EMBL/GenBank/DDBJ databases">
        <authorList>
            <consortium name="Pathogen Informatics"/>
        </authorList>
    </citation>
    <scope>NUCLEOTIDE SEQUENCE [LARGE SCALE GENOMIC DNA]</scope>
    <source>
        <strain evidence="3 4">2789STDY5834956</strain>
    </source>
</reference>
<evidence type="ECO:0000256" key="1">
    <source>
        <dbReference type="ARBA" id="ARBA00022679"/>
    </source>
</evidence>
<dbReference type="CDD" id="cd03801">
    <property type="entry name" value="GT4_PimA-like"/>
    <property type="match status" value="1"/>
</dbReference>
<evidence type="ECO:0000313" key="4">
    <source>
        <dbReference type="Proteomes" id="UP000095563"/>
    </source>
</evidence>
<proteinExistence type="predicted"/>
<keyword evidence="3" id="KW-0328">Glycosyltransferase</keyword>
<dbReference type="Proteomes" id="UP000095563">
    <property type="component" value="Unassembled WGS sequence"/>
</dbReference>